<proteinExistence type="predicted"/>
<reference evidence="2 3" key="1">
    <citation type="journal article" date="2015" name="Nature">
        <title>rRNA introns, odd ribosomes, and small enigmatic genomes across a large radiation of phyla.</title>
        <authorList>
            <person name="Brown C.T."/>
            <person name="Hug L.A."/>
            <person name="Thomas B.C."/>
            <person name="Sharon I."/>
            <person name="Castelle C.J."/>
            <person name="Singh A."/>
            <person name="Wilkins M.J."/>
            <person name="Williams K.H."/>
            <person name="Banfield J.F."/>
        </authorList>
    </citation>
    <scope>NUCLEOTIDE SEQUENCE [LARGE SCALE GENOMIC DNA]</scope>
</reference>
<evidence type="ECO:0000256" key="1">
    <source>
        <dbReference type="SAM" id="Phobius"/>
    </source>
</evidence>
<keyword evidence="1" id="KW-0812">Transmembrane</keyword>
<organism evidence="2 3">
    <name type="scientific">Candidatus Magasanikbacteria bacterium GW2011_GWA2_50_22</name>
    <dbReference type="NCBI Taxonomy" id="1619043"/>
    <lineage>
        <taxon>Bacteria</taxon>
        <taxon>Candidatus Magasanikiibacteriota</taxon>
    </lineage>
</organism>
<keyword evidence="1" id="KW-1133">Transmembrane helix</keyword>
<name>A0A0G1WFX0_9BACT</name>
<dbReference type="AlphaFoldDB" id="A0A0G1WFX0"/>
<protein>
    <submittedName>
        <fullName evidence="2">Uncharacterized protein</fullName>
    </submittedName>
</protein>
<dbReference type="Proteomes" id="UP000033982">
    <property type="component" value="Unassembled WGS sequence"/>
</dbReference>
<gene>
    <name evidence="2" type="ORF">UY58_C0002G0021</name>
</gene>
<feature type="transmembrane region" description="Helical" evidence="1">
    <location>
        <begin position="6"/>
        <end position="26"/>
    </location>
</feature>
<comment type="caution">
    <text evidence="2">The sequence shown here is derived from an EMBL/GenBank/DDBJ whole genome shotgun (WGS) entry which is preliminary data.</text>
</comment>
<sequence length="238" mass="25753">MKKILIPIIIIVPLAAVIIYYSLVAGRTRGPQLPPKESGIVPPSAQFPIKEPAPMVKEIAPAEIPVSGLTAYETLQGGFGISYPERFSAKKTTQERVIAGSMLQRYYDEMGLLGFISIYIPASEFPSTNFSEAEINVAAANVSTCNLSPYAESLAGAGTAEISGRTFNKFTAADAAAGSLYATTVFSRAEGNRCYIVEEIIHTTNIQNYDPSLGIRAYNEPRLRKLLNSIINNLRLSA</sequence>
<evidence type="ECO:0000313" key="2">
    <source>
        <dbReference type="EMBL" id="KKW17535.1"/>
    </source>
</evidence>
<dbReference type="EMBL" id="LCQN01000002">
    <property type="protein sequence ID" value="KKW17535.1"/>
    <property type="molecule type" value="Genomic_DNA"/>
</dbReference>
<keyword evidence="1" id="KW-0472">Membrane</keyword>
<accession>A0A0G1WFX0</accession>
<evidence type="ECO:0000313" key="3">
    <source>
        <dbReference type="Proteomes" id="UP000033982"/>
    </source>
</evidence>